<keyword evidence="4" id="KW-0808">Transferase</keyword>
<dbReference type="AlphaFoldDB" id="A0A6L2LXD5"/>
<feature type="domain" description="Tf2-1-like SH3-like" evidence="3">
    <location>
        <begin position="226"/>
        <end position="280"/>
    </location>
</feature>
<dbReference type="InterPro" id="IPR056924">
    <property type="entry name" value="SH3_Tf2-1"/>
</dbReference>
<dbReference type="Gene3D" id="1.10.340.70">
    <property type="match status" value="1"/>
</dbReference>
<evidence type="ECO:0000256" key="1">
    <source>
        <dbReference type="SAM" id="Coils"/>
    </source>
</evidence>
<dbReference type="EMBL" id="BKCJ010005384">
    <property type="protein sequence ID" value="GEU66441.1"/>
    <property type="molecule type" value="Genomic_DNA"/>
</dbReference>
<dbReference type="SUPFAM" id="SSF56672">
    <property type="entry name" value="DNA/RNA polymerases"/>
    <property type="match status" value="1"/>
</dbReference>
<proteinExistence type="predicted"/>
<dbReference type="PANTHER" id="PTHR46148">
    <property type="entry name" value="CHROMO DOMAIN-CONTAINING PROTEIN"/>
    <property type="match status" value="1"/>
</dbReference>
<sequence>MKRLMSAKVEEPKLEDIDVLQNFSEVFPDDLSGLPPSREIEFRIDLIPIAMPAMKTKSVIYTDHKSLQHIFDQEELNMRQRRWIELFSDYDCEIRYHLGKENVVADALSRKEKIKPIRVRAMNMAIRSSIKSKIPTTQNEAYKVVNAPAEMLYSLHPGADKMYYDLRDMYWWPGMKKDIALYVSKCLTCSKVKAEHQKPSSLLQYPEIPEWKRERITMDFITKLPRTSVVCFGKKGKLAPRFVGPFEITERIGVVAYRLRLPQELSSVHDMLYVSNLKKCLADPTPHVPLEEIQVDANLNFVEEPVEILEREIKKLKRNRIPIVKMKKALRETLKEETMAEKELEERIKQEQDHDELFSHSGIYRIQIPLGVTKDRLIGSVDVEESVKNGTTIFQGEAEAQLDVQVAEEVTHAKIAIDFSWCELHHDQDKAFTYFERLVEVAEADRGAIIQSSHKDSVCGKGQICMEDHKELQTGVLLQIMRRRSCVR</sequence>
<dbReference type="PANTHER" id="PTHR46148:SF59">
    <property type="entry name" value="NUCLEOTIDYLTRANSFERASE, RIBONUCLEASE H"/>
    <property type="match status" value="1"/>
</dbReference>
<dbReference type="Pfam" id="PF24626">
    <property type="entry name" value="SH3_Tf2-1"/>
    <property type="match status" value="1"/>
</dbReference>
<feature type="domain" description="Integrase zinc-binding" evidence="2">
    <location>
        <begin position="154"/>
        <end position="194"/>
    </location>
</feature>
<dbReference type="GO" id="GO:0003964">
    <property type="term" value="F:RNA-directed DNA polymerase activity"/>
    <property type="evidence" value="ECO:0007669"/>
    <property type="project" value="UniProtKB-KW"/>
</dbReference>
<dbReference type="Pfam" id="PF17921">
    <property type="entry name" value="Integrase_H2C2"/>
    <property type="match status" value="1"/>
</dbReference>
<keyword evidence="4" id="KW-0548">Nucleotidyltransferase</keyword>
<keyword evidence="1" id="KW-0175">Coiled coil</keyword>
<feature type="coiled-coil region" evidence="1">
    <location>
        <begin position="299"/>
        <end position="354"/>
    </location>
</feature>
<dbReference type="InterPro" id="IPR043502">
    <property type="entry name" value="DNA/RNA_pol_sf"/>
</dbReference>
<protein>
    <submittedName>
        <fullName evidence="4">Putative reverse transcriptase domain-containing protein</fullName>
    </submittedName>
</protein>
<evidence type="ECO:0000313" key="4">
    <source>
        <dbReference type="EMBL" id="GEU66441.1"/>
    </source>
</evidence>
<evidence type="ECO:0000259" key="3">
    <source>
        <dbReference type="Pfam" id="PF24626"/>
    </source>
</evidence>
<reference evidence="4" key="1">
    <citation type="journal article" date="2019" name="Sci. Rep.">
        <title>Draft genome of Tanacetum cinerariifolium, the natural source of mosquito coil.</title>
        <authorList>
            <person name="Yamashiro T."/>
            <person name="Shiraishi A."/>
            <person name="Satake H."/>
            <person name="Nakayama K."/>
        </authorList>
    </citation>
    <scope>NUCLEOTIDE SEQUENCE</scope>
</reference>
<comment type="caution">
    <text evidence="4">The sequence shown here is derived from an EMBL/GenBank/DDBJ whole genome shotgun (WGS) entry which is preliminary data.</text>
</comment>
<gene>
    <name evidence="4" type="ORF">Tci_038419</name>
</gene>
<keyword evidence="4" id="KW-0695">RNA-directed DNA polymerase</keyword>
<evidence type="ECO:0000259" key="2">
    <source>
        <dbReference type="Pfam" id="PF17921"/>
    </source>
</evidence>
<dbReference type="InterPro" id="IPR041588">
    <property type="entry name" value="Integrase_H2C2"/>
</dbReference>
<organism evidence="4">
    <name type="scientific">Tanacetum cinerariifolium</name>
    <name type="common">Dalmatian daisy</name>
    <name type="synonym">Chrysanthemum cinerariifolium</name>
    <dbReference type="NCBI Taxonomy" id="118510"/>
    <lineage>
        <taxon>Eukaryota</taxon>
        <taxon>Viridiplantae</taxon>
        <taxon>Streptophyta</taxon>
        <taxon>Embryophyta</taxon>
        <taxon>Tracheophyta</taxon>
        <taxon>Spermatophyta</taxon>
        <taxon>Magnoliopsida</taxon>
        <taxon>eudicotyledons</taxon>
        <taxon>Gunneridae</taxon>
        <taxon>Pentapetalae</taxon>
        <taxon>asterids</taxon>
        <taxon>campanulids</taxon>
        <taxon>Asterales</taxon>
        <taxon>Asteraceae</taxon>
        <taxon>Asteroideae</taxon>
        <taxon>Anthemideae</taxon>
        <taxon>Anthemidinae</taxon>
        <taxon>Tanacetum</taxon>
    </lineage>
</organism>
<accession>A0A6L2LXD5</accession>
<name>A0A6L2LXD5_TANCI</name>